<feature type="non-terminal residue" evidence="1">
    <location>
        <position position="46"/>
    </location>
</feature>
<evidence type="ECO:0000313" key="2">
    <source>
        <dbReference type="Proteomes" id="UP000265520"/>
    </source>
</evidence>
<accession>A0A392VC49</accession>
<name>A0A392VC49_9FABA</name>
<dbReference type="Proteomes" id="UP000265520">
    <property type="component" value="Unassembled WGS sequence"/>
</dbReference>
<dbReference type="EMBL" id="LXQA011099563">
    <property type="protein sequence ID" value="MCI84799.1"/>
    <property type="molecule type" value="Genomic_DNA"/>
</dbReference>
<reference evidence="1 2" key="1">
    <citation type="journal article" date="2018" name="Front. Plant Sci.">
        <title>Red Clover (Trifolium pratense) and Zigzag Clover (T. medium) - A Picture of Genomic Similarities and Differences.</title>
        <authorList>
            <person name="Dluhosova J."/>
            <person name="Istvanek J."/>
            <person name="Nedelnik J."/>
            <person name="Repkova J."/>
        </authorList>
    </citation>
    <scope>NUCLEOTIDE SEQUENCE [LARGE SCALE GENOMIC DNA]</scope>
    <source>
        <strain evidence="2">cv. 10/8</strain>
        <tissue evidence="1">Leaf</tissue>
    </source>
</reference>
<sequence length="46" mass="5039">MSQLSCSAQRAKNPARISHAAAPPMCSYKLGHELLRIYSLPRITGL</sequence>
<protein>
    <submittedName>
        <fullName evidence="1">Uncharacterized protein</fullName>
    </submittedName>
</protein>
<proteinExistence type="predicted"/>
<evidence type="ECO:0000313" key="1">
    <source>
        <dbReference type="EMBL" id="MCI84799.1"/>
    </source>
</evidence>
<keyword evidence="2" id="KW-1185">Reference proteome</keyword>
<comment type="caution">
    <text evidence="1">The sequence shown here is derived from an EMBL/GenBank/DDBJ whole genome shotgun (WGS) entry which is preliminary data.</text>
</comment>
<organism evidence="1 2">
    <name type="scientific">Trifolium medium</name>
    <dbReference type="NCBI Taxonomy" id="97028"/>
    <lineage>
        <taxon>Eukaryota</taxon>
        <taxon>Viridiplantae</taxon>
        <taxon>Streptophyta</taxon>
        <taxon>Embryophyta</taxon>
        <taxon>Tracheophyta</taxon>
        <taxon>Spermatophyta</taxon>
        <taxon>Magnoliopsida</taxon>
        <taxon>eudicotyledons</taxon>
        <taxon>Gunneridae</taxon>
        <taxon>Pentapetalae</taxon>
        <taxon>rosids</taxon>
        <taxon>fabids</taxon>
        <taxon>Fabales</taxon>
        <taxon>Fabaceae</taxon>
        <taxon>Papilionoideae</taxon>
        <taxon>50 kb inversion clade</taxon>
        <taxon>NPAAA clade</taxon>
        <taxon>Hologalegina</taxon>
        <taxon>IRL clade</taxon>
        <taxon>Trifolieae</taxon>
        <taxon>Trifolium</taxon>
    </lineage>
</organism>
<dbReference type="AlphaFoldDB" id="A0A392VC49"/>